<evidence type="ECO:0000256" key="1">
    <source>
        <dbReference type="ARBA" id="ARBA00004651"/>
    </source>
</evidence>
<dbReference type="Pfam" id="PF02687">
    <property type="entry name" value="FtsX"/>
    <property type="match status" value="1"/>
</dbReference>
<evidence type="ECO:0000259" key="8">
    <source>
        <dbReference type="Pfam" id="PF02687"/>
    </source>
</evidence>
<comment type="caution">
    <text evidence="9">The sequence shown here is derived from an EMBL/GenBank/DDBJ whole genome shotgun (WGS) entry which is preliminary data.</text>
</comment>
<feature type="transmembrane region" description="Helical" evidence="7">
    <location>
        <begin position="321"/>
        <end position="344"/>
    </location>
</feature>
<evidence type="ECO:0000313" key="9">
    <source>
        <dbReference type="EMBL" id="GAA4850503.1"/>
    </source>
</evidence>
<dbReference type="InterPro" id="IPR003838">
    <property type="entry name" value="ABC3_permease_C"/>
</dbReference>
<comment type="subcellular location">
    <subcellularLocation>
        <location evidence="1">Cell membrane</location>
        <topology evidence="1">Multi-pass membrane protein</topology>
    </subcellularLocation>
</comment>
<keyword evidence="10" id="KW-1185">Reference proteome</keyword>
<dbReference type="RefSeq" id="WP_345374900.1">
    <property type="nucleotide sequence ID" value="NZ_BAABJX010000065.1"/>
</dbReference>
<evidence type="ECO:0000256" key="5">
    <source>
        <dbReference type="ARBA" id="ARBA00023136"/>
    </source>
</evidence>
<feature type="transmembrane region" description="Helical" evidence="7">
    <location>
        <begin position="356"/>
        <end position="377"/>
    </location>
</feature>
<gene>
    <name evidence="9" type="ORF">GCM10023331_38950</name>
</gene>
<dbReference type="PANTHER" id="PTHR30572">
    <property type="entry name" value="MEMBRANE COMPONENT OF TRANSPORTER-RELATED"/>
    <property type="match status" value="1"/>
</dbReference>
<proteinExistence type="inferred from homology"/>
<accession>A0ABP9DKU7</accession>
<evidence type="ECO:0000256" key="7">
    <source>
        <dbReference type="SAM" id="Phobius"/>
    </source>
</evidence>
<keyword evidence="3 7" id="KW-0812">Transmembrane</keyword>
<evidence type="ECO:0000256" key="4">
    <source>
        <dbReference type="ARBA" id="ARBA00022989"/>
    </source>
</evidence>
<protein>
    <recommendedName>
        <fullName evidence="8">ABC3 transporter permease C-terminal domain-containing protein</fullName>
    </recommendedName>
</protein>
<dbReference type="EMBL" id="BAABJX010000065">
    <property type="protein sequence ID" value="GAA4850503.1"/>
    <property type="molecule type" value="Genomic_DNA"/>
</dbReference>
<keyword evidence="4 7" id="KW-1133">Transmembrane helix</keyword>
<dbReference type="InterPro" id="IPR050250">
    <property type="entry name" value="Macrolide_Exporter_MacB"/>
</dbReference>
<dbReference type="PANTHER" id="PTHR30572:SF4">
    <property type="entry name" value="ABC TRANSPORTER PERMEASE YTRF"/>
    <property type="match status" value="1"/>
</dbReference>
<evidence type="ECO:0000256" key="6">
    <source>
        <dbReference type="ARBA" id="ARBA00038076"/>
    </source>
</evidence>
<evidence type="ECO:0000313" key="10">
    <source>
        <dbReference type="Proteomes" id="UP001500298"/>
    </source>
</evidence>
<sequence length="394" mass="45141">MIKHSFKLIWAKKGKNTMMLLQLAFSFFMLFLLFTLLYDQIENYQRERGYTVDNIMVLNVDGSKLAGIENYHQEIQKNYESIDHYLSSLSEVESFSDMDDSFPFGSSYNSESFELENGQRVQYIRQILNPTVIQLMEVKFISGRNFNASDFDNDKKARIVNDILYEKIKPFLNDKKELLNTDGTVRMRIVGVIEGYKKQHEFEEAGDVCFWPHNKEVYRQGYLFIKTKNDPRILEAQLVQELEKRCPDLSFNIQYWDDLMDGANQSIILPLVLMSVVCLFLVINIALGLYGILWYNISLRTSEIGLRRALGASRGDISKQILIEVGALCVLSILLGGIFAIQFPLLGVFNFTNEEYLIGALLSCGFVGMIAFLCGWYPSKLASAITPTEALQEL</sequence>
<keyword evidence="2" id="KW-1003">Cell membrane</keyword>
<reference evidence="10" key="1">
    <citation type="journal article" date="2019" name="Int. J. Syst. Evol. Microbiol.">
        <title>The Global Catalogue of Microorganisms (GCM) 10K type strain sequencing project: providing services to taxonomists for standard genome sequencing and annotation.</title>
        <authorList>
            <consortium name="The Broad Institute Genomics Platform"/>
            <consortium name="The Broad Institute Genome Sequencing Center for Infectious Disease"/>
            <person name="Wu L."/>
            <person name="Ma J."/>
        </authorList>
    </citation>
    <scope>NUCLEOTIDE SEQUENCE [LARGE SCALE GENOMIC DNA]</scope>
    <source>
        <strain evidence="10">JCM 18326</strain>
    </source>
</reference>
<dbReference type="Proteomes" id="UP001500298">
    <property type="component" value="Unassembled WGS sequence"/>
</dbReference>
<comment type="similarity">
    <text evidence="6">Belongs to the ABC-4 integral membrane protein family.</text>
</comment>
<feature type="domain" description="ABC3 transporter permease C-terminal" evidence="8">
    <location>
        <begin position="277"/>
        <end position="387"/>
    </location>
</feature>
<evidence type="ECO:0000256" key="3">
    <source>
        <dbReference type="ARBA" id="ARBA00022692"/>
    </source>
</evidence>
<organism evidence="9 10">
    <name type="scientific">Algivirga pacifica</name>
    <dbReference type="NCBI Taxonomy" id="1162670"/>
    <lineage>
        <taxon>Bacteria</taxon>
        <taxon>Pseudomonadati</taxon>
        <taxon>Bacteroidota</taxon>
        <taxon>Cytophagia</taxon>
        <taxon>Cytophagales</taxon>
        <taxon>Flammeovirgaceae</taxon>
        <taxon>Algivirga</taxon>
    </lineage>
</organism>
<evidence type="ECO:0000256" key="2">
    <source>
        <dbReference type="ARBA" id="ARBA00022475"/>
    </source>
</evidence>
<name>A0ABP9DKU7_9BACT</name>
<feature type="transmembrane region" description="Helical" evidence="7">
    <location>
        <begin position="267"/>
        <end position="297"/>
    </location>
</feature>
<keyword evidence="5 7" id="KW-0472">Membrane</keyword>
<feature type="transmembrane region" description="Helical" evidence="7">
    <location>
        <begin position="20"/>
        <end position="38"/>
    </location>
</feature>